<evidence type="ECO:0000256" key="3">
    <source>
        <dbReference type="ARBA" id="ARBA00022475"/>
    </source>
</evidence>
<evidence type="ECO:0000256" key="7">
    <source>
        <dbReference type="ARBA" id="ARBA00023136"/>
    </source>
</evidence>
<dbReference type="PANTHER" id="PTHR35011:SF4">
    <property type="entry name" value="SLL1102 PROTEIN"/>
    <property type="match status" value="1"/>
</dbReference>
<feature type="transmembrane region" description="Helical" evidence="9">
    <location>
        <begin position="96"/>
        <end position="116"/>
    </location>
</feature>
<evidence type="ECO:0000313" key="11">
    <source>
        <dbReference type="EMBL" id="SDU34363.1"/>
    </source>
</evidence>
<keyword evidence="6 9" id="KW-1133">Transmembrane helix</keyword>
<comment type="similarity">
    <text evidence="8 9">Belongs to the TRAP transporter small permease family.</text>
</comment>
<dbReference type="AlphaFoldDB" id="A0A1H2HR33"/>
<dbReference type="RefSeq" id="WP_092388961.1">
    <property type="nucleotide sequence ID" value="NZ_LT629787.1"/>
</dbReference>
<evidence type="ECO:0000313" key="12">
    <source>
        <dbReference type="Proteomes" id="UP000243924"/>
    </source>
</evidence>
<evidence type="ECO:0000256" key="5">
    <source>
        <dbReference type="ARBA" id="ARBA00022692"/>
    </source>
</evidence>
<comment type="function">
    <text evidence="9">Part of the tripartite ATP-independent periplasmic (TRAP) transport system.</text>
</comment>
<organism evidence="11 12">
    <name type="scientific">Halopseudomonas salegens</name>
    <dbReference type="NCBI Taxonomy" id="1434072"/>
    <lineage>
        <taxon>Bacteria</taxon>
        <taxon>Pseudomonadati</taxon>
        <taxon>Pseudomonadota</taxon>
        <taxon>Gammaproteobacteria</taxon>
        <taxon>Pseudomonadales</taxon>
        <taxon>Pseudomonadaceae</taxon>
        <taxon>Halopseudomonas</taxon>
    </lineage>
</organism>
<name>A0A1H2HR33_9GAMM</name>
<evidence type="ECO:0000256" key="2">
    <source>
        <dbReference type="ARBA" id="ARBA00022448"/>
    </source>
</evidence>
<dbReference type="GO" id="GO:0022857">
    <property type="term" value="F:transmembrane transporter activity"/>
    <property type="evidence" value="ECO:0007669"/>
    <property type="project" value="UniProtKB-UniRule"/>
</dbReference>
<sequence>MPDTLLQLGLPLANAIDRLNRTLGRALAWLSVLLVLFTVTVVVLRYGFERGNTALQELTLYAHGLMFLGAAAWALQRDSHVRVDVFYRRFSRQRQALIDLIGTLFLLLPMCLFLAWNCWDYVANSWARQETSADTGGLPFVFIQKSFILLLIATLFLQALAQVIKTLAVCRGLRSDFLEHPDDHQDEVL</sequence>
<keyword evidence="12" id="KW-1185">Reference proteome</keyword>
<feature type="domain" description="Tripartite ATP-independent periplasmic transporters DctQ component" evidence="10">
    <location>
        <begin position="34"/>
        <end position="167"/>
    </location>
</feature>
<keyword evidence="2 9" id="KW-0813">Transport</keyword>
<dbReference type="InterPro" id="IPR055348">
    <property type="entry name" value="DctQ"/>
</dbReference>
<dbReference type="GO" id="GO:0005886">
    <property type="term" value="C:plasma membrane"/>
    <property type="evidence" value="ECO:0007669"/>
    <property type="project" value="UniProtKB-SubCell"/>
</dbReference>
<evidence type="ECO:0000256" key="9">
    <source>
        <dbReference type="RuleBase" id="RU369079"/>
    </source>
</evidence>
<accession>A0A1H2HR33</accession>
<dbReference type="Pfam" id="PF04290">
    <property type="entry name" value="DctQ"/>
    <property type="match status" value="1"/>
</dbReference>
<feature type="transmembrane region" description="Helical" evidence="9">
    <location>
        <begin position="26"/>
        <end position="46"/>
    </location>
</feature>
<evidence type="ECO:0000256" key="8">
    <source>
        <dbReference type="ARBA" id="ARBA00038436"/>
    </source>
</evidence>
<evidence type="ECO:0000256" key="4">
    <source>
        <dbReference type="ARBA" id="ARBA00022519"/>
    </source>
</evidence>
<protein>
    <recommendedName>
        <fullName evidence="9">TRAP transporter small permease protein</fullName>
    </recommendedName>
</protein>
<dbReference type="Proteomes" id="UP000243924">
    <property type="component" value="Chromosome I"/>
</dbReference>
<keyword evidence="3" id="KW-1003">Cell membrane</keyword>
<evidence type="ECO:0000256" key="6">
    <source>
        <dbReference type="ARBA" id="ARBA00022989"/>
    </source>
</evidence>
<dbReference type="InterPro" id="IPR007387">
    <property type="entry name" value="TRAP_DctQ"/>
</dbReference>
<gene>
    <name evidence="11" type="ORF">SAMN05216210_3247</name>
</gene>
<evidence type="ECO:0000259" key="10">
    <source>
        <dbReference type="Pfam" id="PF04290"/>
    </source>
</evidence>
<dbReference type="PANTHER" id="PTHR35011">
    <property type="entry name" value="2,3-DIKETO-L-GULONATE TRAP TRANSPORTER SMALL PERMEASE PROTEIN YIAM"/>
    <property type="match status" value="1"/>
</dbReference>
<keyword evidence="7 9" id="KW-0472">Membrane</keyword>
<comment type="subunit">
    <text evidence="9">The complex comprises the extracytoplasmic solute receptor protein and the two transmembrane proteins.</text>
</comment>
<feature type="transmembrane region" description="Helical" evidence="9">
    <location>
        <begin position="58"/>
        <end position="75"/>
    </location>
</feature>
<reference evidence="12" key="1">
    <citation type="submission" date="2016-10" db="EMBL/GenBank/DDBJ databases">
        <authorList>
            <person name="Varghese N."/>
            <person name="Submissions S."/>
        </authorList>
    </citation>
    <scope>NUCLEOTIDE SEQUENCE [LARGE SCALE GENOMIC DNA]</scope>
    <source>
        <strain evidence="12">CECT 8338</strain>
    </source>
</reference>
<proteinExistence type="inferred from homology"/>
<evidence type="ECO:0000256" key="1">
    <source>
        <dbReference type="ARBA" id="ARBA00004429"/>
    </source>
</evidence>
<dbReference type="EMBL" id="LT629787">
    <property type="protein sequence ID" value="SDU34363.1"/>
    <property type="molecule type" value="Genomic_DNA"/>
</dbReference>
<keyword evidence="5 9" id="KW-0812">Transmembrane</keyword>
<comment type="subcellular location">
    <subcellularLocation>
        <location evidence="1 9">Cell inner membrane</location>
        <topology evidence="1 9">Multi-pass membrane protein</topology>
    </subcellularLocation>
</comment>
<dbReference type="OrthoDB" id="9795655at2"/>
<keyword evidence="4 9" id="KW-0997">Cell inner membrane</keyword>
<dbReference type="STRING" id="1434072.SAMN05216210_3247"/>
<feature type="transmembrane region" description="Helical" evidence="9">
    <location>
        <begin position="136"/>
        <end position="157"/>
    </location>
</feature>